<evidence type="ECO:0000256" key="8">
    <source>
        <dbReference type="ARBA" id="ARBA00023136"/>
    </source>
</evidence>
<sequence length="522" mass="55624">MKKVILIVVCVMFAIAAIASISATSYISHQEIDQIILKKSRAQAEQLAEHARYILENSSQPEADLQTFVQSLKRRDEISYAVVIDRNITAIAHSDTAKLGKTYDDSYTIAGAGEGQAQHSKWYADIQDVWVYDIMTPIHVDGTLFGSFDVGIPITEVSDAAKGIAMAQLAAIVAIFALCAGVLLWVLGRLFKPLTALQRALADISRGDGDLTVRLPVKGTDEIAEISAAFNTFVGKIDDIVAQVVQTGRGLADAATELQQQSQEALARGQAQSDQTLQVVTSMNEMSATINEISRNAAGAAEAAEGANSETQAGHRTLQGAASTIERLSGEMTEMSSVIAVLADRTQSIGSILDVIRGISEQTNLLALNAAIEAARAGDAGRGFAVVADEVRELAKKSAQSTDEIQTMIDQLRQEARDAVVAMESSQSLTDEGTSATRQALQVLEAIAARVVSIVDMNTQVATATEEQSSVANEVNQNMETVNQAIQEGLDASHRLELSSQQLTALAQTLDHHVGAFKVSAS</sequence>
<dbReference type="InterPro" id="IPR003660">
    <property type="entry name" value="HAMP_dom"/>
</dbReference>
<dbReference type="SMART" id="SM00304">
    <property type="entry name" value="HAMP"/>
    <property type="match status" value="1"/>
</dbReference>
<evidence type="ECO:0000259" key="16">
    <source>
        <dbReference type="PROSITE" id="PS50885"/>
    </source>
</evidence>
<evidence type="ECO:0000256" key="4">
    <source>
        <dbReference type="ARBA" id="ARBA00022500"/>
    </source>
</evidence>
<dbReference type="SUPFAM" id="SSF58104">
    <property type="entry name" value="Methyl-accepting chemotaxis protein (MCP) signaling domain"/>
    <property type="match status" value="1"/>
</dbReference>
<dbReference type="InterPro" id="IPR000727">
    <property type="entry name" value="T_SNARE_dom"/>
</dbReference>
<dbReference type="PANTHER" id="PTHR32089">
    <property type="entry name" value="METHYL-ACCEPTING CHEMOTAXIS PROTEIN MCPB"/>
    <property type="match status" value="1"/>
</dbReference>
<evidence type="ECO:0000256" key="12">
    <source>
        <dbReference type="SAM" id="Phobius"/>
    </source>
</evidence>
<dbReference type="PROSITE" id="PS50192">
    <property type="entry name" value="T_SNARE"/>
    <property type="match status" value="1"/>
</dbReference>
<keyword evidence="4" id="KW-0145">Chemotaxis</keyword>
<comment type="similarity">
    <text evidence="10">Belongs to the methyl-accepting chemotaxis (MCP) protein family.</text>
</comment>
<feature type="chain" id="PRO_5046668118" evidence="13">
    <location>
        <begin position="20"/>
        <end position="522"/>
    </location>
</feature>
<keyword evidence="7 12" id="KW-1133">Transmembrane helix</keyword>
<dbReference type="SUPFAM" id="SSF103190">
    <property type="entry name" value="Sensory domain-like"/>
    <property type="match status" value="1"/>
</dbReference>
<evidence type="ECO:0000256" key="3">
    <source>
        <dbReference type="ARBA" id="ARBA00022481"/>
    </source>
</evidence>
<name>A0ABU3VVE0_9GAMM</name>
<evidence type="ECO:0000256" key="2">
    <source>
        <dbReference type="ARBA" id="ARBA00022475"/>
    </source>
</evidence>
<dbReference type="PROSITE" id="PS50885">
    <property type="entry name" value="HAMP"/>
    <property type="match status" value="1"/>
</dbReference>
<evidence type="ECO:0000256" key="10">
    <source>
        <dbReference type="ARBA" id="ARBA00029447"/>
    </source>
</evidence>
<proteinExistence type="inferred from homology"/>
<comment type="caution">
    <text evidence="17">The sequence shown here is derived from an EMBL/GenBank/DDBJ whole genome shotgun (WGS) entry which is preliminary data.</text>
</comment>
<dbReference type="EMBL" id="JAWIIJ010000002">
    <property type="protein sequence ID" value="MDV2077691.1"/>
    <property type="molecule type" value="Genomic_DNA"/>
</dbReference>
<dbReference type="Pfam" id="PF00015">
    <property type="entry name" value="MCPsignal"/>
    <property type="match status" value="1"/>
</dbReference>
<evidence type="ECO:0000256" key="1">
    <source>
        <dbReference type="ARBA" id="ARBA00004429"/>
    </source>
</evidence>
<evidence type="ECO:0000256" key="9">
    <source>
        <dbReference type="ARBA" id="ARBA00023224"/>
    </source>
</evidence>
<evidence type="ECO:0000313" key="17">
    <source>
        <dbReference type="EMBL" id="MDV2077691.1"/>
    </source>
</evidence>
<evidence type="ECO:0000256" key="11">
    <source>
        <dbReference type="PROSITE-ProRule" id="PRU00284"/>
    </source>
</evidence>
<keyword evidence="13" id="KW-0732">Signal</keyword>
<gene>
    <name evidence="17" type="ORF">RYS15_03315</name>
</gene>
<dbReference type="PANTHER" id="PTHR32089:SF39">
    <property type="entry name" value="METHYL-ACCEPTING CHEMOTAXIS PROTEIN HLYB"/>
    <property type="match status" value="1"/>
</dbReference>
<dbReference type="PROSITE" id="PS50111">
    <property type="entry name" value="CHEMOTAXIS_TRANSDUC_2"/>
    <property type="match status" value="1"/>
</dbReference>
<dbReference type="CDD" id="cd11386">
    <property type="entry name" value="MCP_signal"/>
    <property type="match status" value="1"/>
</dbReference>
<feature type="signal peptide" evidence="13">
    <location>
        <begin position="1"/>
        <end position="19"/>
    </location>
</feature>
<dbReference type="Pfam" id="PF17203">
    <property type="entry name" value="sCache_3_2"/>
    <property type="match status" value="1"/>
</dbReference>
<evidence type="ECO:0000256" key="7">
    <source>
        <dbReference type="ARBA" id="ARBA00022989"/>
    </source>
</evidence>
<evidence type="ECO:0000256" key="5">
    <source>
        <dbReference type="ARBA" id="ARBA00022519"/>
    </source>
</evidence>
<keyword evidence="2" id="KW-1003">Cell membrane</keyword>
<evidence type="ECO:0000259" key="14">
    <source>
        <dbReference type="PROSITE" id="PS50111"/>
    </source>
</evidence>
<keyword evidence="6 12" id="KW-0812">Transmembrane</keyword>
<dbReference type="RefSeq" id="WP_316972580.1">
    <property type="nucleotide sequence ID" value="NZ_JAWIIJ010000002.1"/>
</dbReference>
<keyword evidence="9 11" id="KW-0807">Transducer</keyword>
<dbReference type="CDD" id="cd06225">
    <property type="entry name" value="HAMP"/>
    <property type="match status" value="1"/>
</dbReference>
<accession>A0ABU3VVE0</accession>
<feature type="transmembrane region" description="Helical" evidence="12">
    <location>
        <begin position="165"/>
        <end position="187"/>
    </location>
</feature>
<dbReference type="InterPro" id="IPR004089">
    <property type="entry name" value="MCPsignal_dom"/>
</dbReference>
<keyword evidence="5" id="KW-0997">Cell inner membrane</keyword>
<feature type="domain" description="T-SNARE coiled-coil homology" evidence="15">
    <location>
        <begin position="434"/>
        <end position="496"/>
    </location>
</feature>
<keyword evidence="3" id="KW-0488">Methylation</keyword>
<keyword evidence="8 12" id="KW-0472">Membrane</keyword>
<dbReference type="Pfam" id="PF00672">
    <property type="entry name" value="HAMP"/>
    <property type="match status" value="1"/>
</dbReference>
<dbReference type="Gene3D" id="3.30.450.20">
    <property type="entry name" value="PAS domain"/>
    <property type="match status" value="1"/>
</dbReference>
<dbReference type="Gene3D" id="1.10.287.950">
    <property type="entry name" value="Methyl-accepting chemotaxis protein"/>
    <property type="match status" value="1"/>
</dbReference>
<evidence type="ECO:0000256" key="13">
    <source>
        <dbReference type="SAM" id="SignalP"/>
    </source>
</evidence>
<dbReference type="InterPro" id="IPR029151">
    <property type="entry name" value="Sensor-like_sf"/>
</dbReference>
<evidence type="ECO:0000313" key="18">
    <source>
        <dbReference type="Proteomes" id="UP001269819"/>
    </source>
</evidence>
<feature type="domain" description="Methyl-accepting transducer" evidence="14">
    <location>
        <begin position="247"/>
        <end position="483"/>
    </location>
</feature>
<protein>
    <submittedName>
        <fullName evidence="17">Methyl-accepting chemotaxis protein</fullName>
    </submittedName>
</protein>
<keyword evidence="18" id="KW-1185">Reference proteome</keyword>
<reference evidence="17 18" key="1">
    <citation type="submission" date="2023-10" db="EMBL/GenBank/DDBJ databases">
        <title>Characteristics and mechanism of a salt-tolerant marine origin heterotrophic nitrifying- aerobic denitrifying bacteria Marinobacter xestospongiae HN1.</title>
        <authorList>
            <person name="Qi R."/>
        </authorList>
    </citation>
    <scope>NUCLEOTIDE SEQUENCE [LARGE SCALE GENOMIC DNA]</scope>
    <source>
        <strain evidence="17 18">HN1</strain>
    </source>
</reference>
<organism evidence="17 18">
    <name type="scientific">Marinobacter xestospongiae</name>
    <dbReference type="NCBI Taxonomy" id="994319"/>
    <lineage>
        <taxon>Bacteria</taxon>
        <taxon>Pseudomonadati</taxon>
        <taxon>Pseudomonadota</taxon>
        <taxon>Gammaproteobacteria</taxon>
        <taxon>Pseudomonadales</taxon>
        <taxon>Marinobacteraceae</taxon>
        <taxon>Marinobacter</taxon>
    </lineage>
</organism>
<dbReference type="InterPro" id="IPR033463">
    <property type="entry name" value="sCache_3"/>
</dbReference>
<feature type="domain" description="HAMP" evidence="16">
    <location>
        <begin position="188"/>
        <end position="242"/>
    </location>
</feature>
<dbReference type="Proteomes" id="UP001269819">
    <property type="component" value="Unassembled WGS sequence"/>
</dbReference>
<comment type="subcellular location">
    <subcellularLocation>
        <location evidence="1">Cell inner membrane</location>
        <topology evidence="1">Multi-pass membrane protein</topology>
    </subcellularLocation>
</comment>
<evidence type="ECO:0000256" key="6">
    <source>
        <dbReference type="ARBA" id="ARBA00022692"/>
    </source>
</evidence>
<dbReference type="SMART" id="SM00283">
    <property type="entry name" value="MA"/>
    <property type="match status" value="1"/>
</dbReference>
<evidence type="ECO:0000259" key="15">
    <source>
        <dbReference type="PROSITE" id="PS50192"/>
    </source>
</evidence>